<comment type="caution">
    <text evidence="1">The sequence shown here is derived from an EMBL/GenBank/DDBJ whole genome shotgun (WGS) entry which is preliminary data.</text>
</comment>
<sequence>MKKYSDLYSWRYPVDEYCIGHHDGVVSIAIGWEGYRFEMLSDDQKIAEAFNLYQLLSRLNTEWVVEFHLFREYDHRLAEKYLAKSGQFQRAHEFGGFLREQMAHHVAAYGMTNTPCIIVTTKPQIPAMALFKPKLDFEQQARRAETLRSDLEDFLRFLPKAHFLGVDDYWDVLVRSSDRDRHRTQGHLNFDGRFHINDVVAATKPEWTGQFLKLGETYTWVGLLDIYPTQIQYPGWVEPIFGMSGCEFHCSQIVKGTNTNSKITKSADEFAKEKEALGQRGADFARGKLQGNRDFRQYVTDNDLAIVENAWVLHIHSLDETDLKNTIHAINTQIESQGGRFQSNRDLSYAFWRVAQPGQGYQSRFFRDDAHDLVVNMCPVTTFDQGVEPELLRLTAQNQLVGLGNIPDAANHGFKAAKTRSGKGVEDVAEIAETYPLGVNHYIAEVGPSHKWIVEAFGGDYLEIDPENMVINPFPNYSEAVYFDEDNDRPLPTLMVSTMMTSLAFVLTNGVKTFEALGPDGQHIKTRADIALQALYSVAIQSGKPGDEAPTFVDYFEIIHALLDQAKAQEDEQDIHCYAFLYKNLESFLNSSAGRIYDGSRKQMNLNGSLVGVDFYPLTKTGDSYLSNLYLTSTLLRTSQLAMSESAPAFLRLDELHEFSRMDPEQVSILCNQIARMGGKANAYLMLISQALGDIDLTEGVTQSMLHKELLYMESGHQEITRVYDIPQKAIDVWRSFPDPKAAGLDYRQAVRFLGDNRFFNLHLTFPQVLLDLADTSRASLDLKDEIEKITSDPWERLRLFREKKEQHHA</sequence>
<dbReference type="InterPro" id="IPR027417">
    <property type="entry name" value="P-loop_NTPase"/>
</dbReference>
<evidence type="ECO:0000313" key="1">
    <source>
        <dbReference type="EMBL" id="EAR07575.1"/>
    </source>
</evidence>
<proteinExistence type="predicted"/>
<name>A4BJX4_9GAMM</name>
<accession>A4BJX4</accession>
<dbReference type="STRING" id="314283.MED297_00100"/>
<gene>
    <name evidence="1" type="ORF">MED297_00100</name>
</gene>
<dbReference type="OrthoDB" id="7057349at2"/>
<organism evidence="1 2">
    <name type="scientific">Reinekea blandensis MED297</name>
    <dbReference type="NCBI Taxonomy" id="314283"/>
    <lineage>
        <taxon>Bacteria</taxon>
        <taxon>Pseudomonadati</taxon>
        <taxon>Pseudomonadota</taxon>
        <taxon>Gammaproteobacteria</taxon>
        <taxon>Oceanospirillales</taxon>
        <taxon>Saccharospirillaceae</taxon>
        <taxon>Reinekea</taxon>
    </lineage>
</organism>
<dbReference type="Proteomes" id="UP000005953">
    <property type="component" value="Unassembled WGS sequence"/>
</dbReference>
<protein>
    <submittedName>
        <fullName evidence="1">Uncharacterized protein</fullName>
    </submittedName>
</protein>
<dbReference type="HOGENOM" id="CLU_348104_0_0_6"/>
<keyword evidence="2" id="KW-1185">Reference proteome</keyword>
<evidence type="ECO:0000313" key="2">
    <source>
        <dbReference type="Proteomes" id="UP000005953"/>
    </source>
</evidence>
<dbReference type="AlphaFoldDB" id="A4BJX4"/>
<dbReference type="Gene3D" id="3.40.50.300">
    <property type="entry name" value="P-loop containing nucleotide triphosphate hydrolases"/>
    <property type="match status" value="1"/>
</dbReference>
<dbReference type="RefSeq" id="WP_008041217.1">
    <property type="nucleotide sequence ID" value="NZ_AAOE01000038.1"/>
</dbReference>
<dbReference type="EMBL" id="AAOE01000038">
    <property type="protein sequence ID" value="EAR07575.1"/>
    <property type="molecule type" value="Genomic_DNA"/>
</dbReference>
<reference evidence="1 2" key="1">
    <citation type="submission" date="2006-02" db="EMBL/GenBank/DDBJ databases">
        <authorList>
            <person name="Pinhassi J."/>
            <person name="Pedros-Alio C."/>
            <person name="Ferriera S."/>
            <person name="Johnson J."/>
            <person name="Kravitz S."/>
            <person name="Halpern A."/>
            <person name="Remington K."/>
            <person name="Beeson K."/>
            <person name="Tran B."/>
            <person name="Rogers Y.-H."/>
            <person name="Friedman R."/>
            <person name="Venter J.C."/>
        </authorList>
    </citation>
    <scope>NUCLEOTIDE SEQUENCE [LARGE SCALE GENOMIC DNA]</scope>
    <source>
        <strain evidence="1 2">MED297</strain>
    </source>
</reference>